<organism evidence="1 2">
    <name type="scientific">Phaeobacter gallaeciensis</name>
    <dbReference type="NCBI Taxonomy" id="60890"/>
    <lineage>
        <taxon>Bacteria</taxon>
        <taxon>Pseudomonadati</taxon>
        <taxon>Pseudomonadota</taxon>
        <taxon>Alphaproteobacteria</taxon>
        <taxon>Rhodobacterales</taxon>
        <taxon>Roseobacteraceae</taxon>
        <taxon>Phaeobacter</taxon>
    </lineage>
</organism>
<evidence type="ECO:0000313" key="2">
    <source>
        <dbReference type="Proteomes" id="UP000217545"/>
    </source>
</evidence>
<protein>
    <submittedName>
        <fullName evidence="1">TRAP-type uncharacterized transport system, periplasmic component</fullName>
    </submittedName>
</protein>
<geneLocation type="plasmid" evidence="2">
    <name>pp63_b</name>
</geneLocation>
<dbReference type="GeneID" id="31848480"/>
<gene>
    <name evidence="1" type="ORF">PhaeoP63_04001</name>
</gene>
<dbReference type="InterPro" id="IPR011852">
    <property type="entry name" value="TRAP_TAXI"/>
</dbReference>
<dbReference type="PANTHER" id="PTHR42941:SF1">
    <property type="entry name" value="SLL1037 PROTEIN"/>
    <property type="match status" value="1"/>
</dbReference>
<dbReference type="AlphaFoldDB" id="A0AAC9ZDA6"/>
<sequence>MTKNMHPGPRIDRTYRLDFIGDWGQANFHRIMSWLTQEFCDRAGPRSRTRISSVLGGGLEALTEVHEGAADLCLVTPHLLMAQALTGEGIFAELGAMPNLRALAVLPQVDRMMLAVAPEFGIESFEDLRTKKPALRFVTSTDAEGNFIGYVATRFLAAHGISRDMITEWGGEMITAHRPDECLELVRLGKADAVLQEAIMTPWWRNLVESGQMRPVPAEETPLEALTGELGMPAATIPAGYWSGYDTPVPALDFSDFIIVVRDDMPEEVAHLLTWCLVETRGAIEQQYAHIPPDRSPLSYPLQPEKMPRTALPLHPGAQRFYEEAGLLS</sequence>
<keyword evidence="1" id="KW-0614">Plasmid</keyword>
<name>A0AAC9ZDA6_9RHOB</name>
<reference evidence="1 2" key="1">
    <citation type="journal article" date="2017" name="Front. Microbiol.">
        <title>Phaeobacter piscinae sp. nov., a species of the Roseobacter group and potential aquaculture probiont.</title>
        <authorList>
            <person name="Sonnenschein E.C."/>
            <person name="Phippen C.B.W."/>
            <person name="Nielsen K.F."/>
            <person name="Mateiu R.V."/>
            <person name="Melchiorsen J."/>
            <person name="Gram L."/>
            <person name="Overmann J."/>
            <person name="Freese H.M."/>
        </authorList>
    </citation>
    <scope>NUCLEOTIDE SEQUENCE [LARGE SCALE GENOMIC DNA]</scope>
    <source>
        <strain evidence="1 2">P63</strain>
    </source>
</reference>
<evidence type="ECO:0000313" key="1">
    <source>
        <dbReference type="EMBL" id="ATF08033.1"/>
    </source>
</evidence>
<dbReference type="SUPFAM" id="SSF53850">
    <property type="entry name" value="Periplasmic binding protein-like II"/>
    <property type="match status" value="1"/>
</dbReference>
<dbReference type="Gene3D" id="3.40.190.10">
    <property type="entry name" value="Periplasmic binding protein-like II"/>
    <property type="match status" value="2"/>
</dbReference>
<dbReference type="Proteomes" id="UP000217545">
    <property type="component" value="Plasmid pP63_b"/>
</dbReference>
<proteinExistence type="predicted"/>
<dbReference type="RefSeq" id="WP_024099481.1">
    <property type="nucleotide sequence ID" value="NZ_CP010591.1"/>
</dbReference>
<dbReference type="PANTHER" id="PTHR42941">
    <property type="entry name" value="SLL1037 PROTEIN"/>
    <property type="match status" value="1"/>
</dbReference>
<accession>A0AAC9ZDA6</accession>
<dbReference type="EMBL" id="CP010786">
    <property type="protein sequence ID" value="ATF08033.1"/>
    <property type="molecule type" value="Genomic_DNA"/>
</dbReference>
<dbReference type="Pfam" id="PF16868">
    <property type="entry name" value="NMT1_3"/>
    <property type="match status" value="1"/>
</dbReference>